<evidence type="ECO:0000313" key="3">
    <source>
        <dbReference type="Proteomes" id="UP001172101"/>
    </source>
</evidence>
<dbReference type="GO" id="GO:0006360">
    <property type="term" value="P:transcription by RNA polymerase I"/>
    <property type="evidence" value="ECO:0007669"/>
    <property type="project" value="InterPro"/>
</dbReference>
<feature type="region of interest" description="Disordered" evidence="1">
    <location>
        <begin position="1"/>
        <end position="32"/>
    </location>
</feature>
<dbReference type="AlphaFoldDB" id="A0AA40B6R4"/>
<name>A0AA40B6R4_9PEZI</name>
<keyword evidence="3" id="KW-1185">Reference proteome</keyword>
<dbReference type="Proteomes" id="UP001172101">
    <property type="component" value="Unassembled WGS sequence"/>
</dbReference>
<dbReference type="GeneID" id="85328292"/>
<evidence type="ECO:0000313" key="2">
    <source>
        <dbReference type="EMBL" id="KAK0728713.1"/>
    </source>
</evidence>
<reference evidence="2" key="1">
    <citation type="submission" date="2023-06" db="EMBL/GenBank/DDBJ databases">
        <title>Genome-scale phylogeny and comparative genomics of the fungal order Sordariales.</title>
        <authorList>
            <consortium name="Lawrence Berkeley National Laboratory"/>
            <person name="Hensen N."/>
            <person name="Bonometti L."/>
            <person name="Westerberg I."/>
            <person name="Brannstrom I.O."/>
            <person name="Guillou S."/>
            <person name="Cros-Aarteil S."/>
            <person name="Calhoun S."/>
            <person name="Haridas S."/>
            <person name="Kuo A."/>
            <person name="Mondo S."/>
            <person name="Pangilinan J."/>
            <person name="Riley R."/>
            <person name="LaButti K."/>
            <person name="Andreopoulos B."/>
            <person name="Lipzen A."/>
            <person name="Chen C."/>
            <person name="Yanf M."/>
            <person name="Daum C."/>
            <person name="Ng V."/>
            <person name="Clum A."/>
            <person name="Steindorff A."/>
            <person name="Ohm R."/>
            <person name="Martin F."/>
            <person name="Silar P."/>
            <person name="Natvig D."/>
            <person name="Lalanne C."/>
            <person name="Gautier V."/>
            <person name="Ament-velasquez S.L."/>
            <person name="Kruys A."/>
            <person name="Hutchinson M.I."/>
            <person name="Powell A.J."/>
            <person name="Barry K."/>
            <person name="Miller A.N."/>
            <person name="Grigoriev I.V."/>
            <person name="Debuchy R."/>
            <person name="Gladieux P."/>
            <person name="Thoren M.H."/>
            <person name="Johannesson H."/>
        </authorList>
    </citation>
    <scope>NUCLEOTIDE SEQUENCE</scope>
    <source>
        <strain evidence="2">SMH2392-1A</strain>
    </source>
</reference>
<dbReference type="EMBL" id="JAUIRO010000002">
    <property type="protein sequence ID" value="KAK0728713.1"/>
    <property type="molecule type" value="Genomic_DNA"/>
</dbReference>
<evidence type="ECO:0000256" key="1">
    <source>
        <dbReference type="SAM" id="MobiDB-lite"/>
    </source>
</evidence>
<dbReference type="PANTHER" id="PTHR28054:SF1">
    <property type="entry name" value="RNA POLYMERASE I-SPECIFIC TRANSCRIPTION INITIATION FACTOR RRN10"/>
    <property type="match status" value="1"/>
</dbReference>
<organism evidence="2 3">
    <name type="scientific">Lasiosphaeria miniovina</name>
    <dbReference type="NCBI Taxonomy" id="1954250"/>
    <lineage>
        <taxon>Eukaryota</taxon>
        <taxon>Fungi</taxon>
        <taxon>Dikarya</taxon>
        <taxon>Ascomycota</taxon>
        <taxon>Pezizomycotina</taxon>
        <taxon>Sordariomycetes</taxon>
        <taxon>Sordariomycetidae</taxon>
        <taxon>Sordariales</taxon>
        <taxon>Lasiosphaeriaceae</taxon>
        <taxon>Lasiosphaeria</taxon>
    </lineage>
</organism>
<dbReference type="RefSeq" id="XP_060301568.1">
    <property type="nucleotide sequence ID" value="XM_060445022.1"/>
</dbReference>
<proteinExistence type="predicted"/>
<feature type="region of interest" description="Disordered" evidence="1">
    <location>
        <begin position="175"/>
        <end position="232"/>
    </location>
</feature>
<protein>
    <submittedName>
        <fullName evidence="2">Uncharacterized protein</fullName>
    </submittedName>
</protein>
<gene>
    <name evidence="2" type="ORF">B0T26DRAFT_748884</name>
</gene>
<feature type="compositionally biased region" description="Basic and acidic residues" evidence="1">
    <location>
        <begin position="1"/>
        <end position="18"/>
    </location>
</feature>
<sequence>MASRSDMRRSRSDEDRSRSHPSKKLRGRSREANVYDAVAGRMTLQNAGQENVIPTLPSGLHSSRHARLPPEDVLFKRKNAPVRYVEKDFYWANDDLPDAGMHHLPASDLLKSIHGYASKFYEAMADRLGPRSATGSGMIDERSLDETALLSFGILLEEASREALGKRGDLVLVEPSESVDPQAGAVTFQREEPSESLRENMLPEIDRNSSQNKRPAKRRKVTRDDSLVESAT</sequence>
<accession>A0AA40B6R4</accession>
<dbReference type="PANTHER" id="PTHR28054">
    <property type="entry name" value="RNA POLYMERASE I-SPECIFIC TRANSCRIPTION INITIATION FACTOR RRN10"/>
    <property type="match status" value="1"/>
</dbReference>
<dbReference type="InterPro" id="IPR022793">
    <property type="entry name" value="Rrn10"/>
</dbReference>
<comment type="caution">
    <text evidence="2">The sequence shown here is derived from an EMBL/GenBank/DDBJ whole genome shotgun (WGS) entry which is preliminary data.</text>
</comment>
<feature type="compositionally biased region" description="Basic and acidic residues" evidence="1">
    <location>
        <begin position="189"/>
        <end position="198"/>
    </location>
</feature>